<comment type="subcellular location">
    <subcellularLocation>
        <location evidence="1">Nucleus</location>
    </subcellularLocation>
</comment>
<dbReference type="OrthoDB" id="2019504at2759"/>
<keyword evidence="4" id="KW-0539">Nucleus</keyword>
<accession>A0A4Y9YQT6</accession>
<dbReference type="PANTHER" id="PTHR13026">
    <property type="entry name" value="NNP-1 PROTEIN NOVEL NUCLEAR PROTEIN 1 NOP52"/>
    <property type="match status" value="1"/>
</dbReference>
<dbReference type="EMBL" id="SEOQ01000371">
    <property type="protein sequence ID" value="TFY64502.1"/>
    <property type="molecule type" value="Genomic_DNA"/>
</dbReference>
<gene>
    <name evidence="6" type="ORF">EVG20_g5924</name>
</gene>
<feature type="compositionally biased region" description="Polar residues" evidence="5">
    <location>
        <begin position="1"/>
        <end position="10"/>
    </location>
</feature>
<organism evidence="6 7">
    <name type="scientific">Dentipellis fragilis</name>
    <dbReference type="NCBI Taxonomy" id="205917"/>
    <lineage>
        <taxon>Eukaryota</taxon>
        <taxon>Fungi</taxon>
        <taxon>Dikarya</taxon>
        <taxon>Basidiomycota</taxon>
        <taxon>Agaricomycotina</taxon>
        <taxon>Agaricomycetes</taxon>
        <taxon>Russulales</taxon>
        <taxon>Hericiaceae</taxon>
        <taxon>Dentipellis</taxon>
    </lineage>
</organism>
<dbReference type="GO" id="GO:0030688">
    <property type="term" value="C:preribosome, small subunit precursor"/>
    <property type="evidence" value="ECO:0007669"/>
    <property type="project" value="InterPro"/>
</dbReference>
<proteinExistence type="inferred from homology"/>
<sequence length="323" mass="36868">MASTSTSTETPPLAKHLASTDKKIRDKATKNLSLFLSDPSHDALSKSEMDKLWKGIFYCFWMSDKPLVQQDLATELAGILLTITSTQAFLAFLRGFWETTVREWNGIDRLRMDKYYMLVRRFVNASFRRLIQENWDLSVCKKYNDILTRKGGPLCPDDNRIPLSLTYHIADIYLEELDKAAGKLEEQDDEQARSPVPLTILLGPFFGLAAHAPLKNTYERVQSSVLEPLLRASSVSRSEDSPATKRRKLMDTDFEYLVKNACISDPKEEGKVDRSALRKGLLQSIFDIASEPDSRDSNRRKLYALWRSNMEEDDDDTRPVDAS</sequence>
<name>A0A4Y9YQT6_9AGAM</name>
<evidence type="ECO:0000256" key="3">
    <source>
        <dbReference type="ARBA" id="ARBA00022552"/>
    </source>
</evidence>
<evidence type="ECO:0000256" key="1">
    <source>
        <dbReference type="ARBA" id="ARBA00004123"/>
    </source>
</evidence>
<comment type="similarity">
    <text evidence="2">Belongs to the RRP1 family.</text>
</comment>
<dbReference type="PANTHER" id="PTHR13026:SF0">
    <property type="entry name" value="RIBOSOMAL RNA PROCESSING 1B"/>
    <property type="match status" value="1"/>
</dbReference>
<keyword evidence="3" id="KW-0698">rRNA processing</keyword>
<reference evidence="6 7" key="1">
    <citation type="submission" date="2019-02" db="EMBL/GenBank/DDBJ databases">
        <title>Genome sequencing of the rare red list fungi Dentipellis fragilis.</title>
        <authorList>
            <person name="Buettner E."/>
            <person name="Kellner H."/>
        </authorList>
    </citation>
    <scope>NUCLEOTIDE SEQUENCE [LARGE SCALE GENOMIC DNA]</scope>
    <source>
        <strain evidence="6 7">DSM 105465</strain>
    </source>
</reference>
<protein>
    <recommendedName>
        <fullName evidence="8">Nop52-domain-containing protein</fullName>
    </recommendedName>
</protein>
<dbReference type="InterPro" id="IPR010301">
    <property type="entry name" value="RRP1"/>
</dbReference>
<dbReference type="GO" id="GO:0006364">
    <property type="term" value="P:rRNA processing"/>
    <property type="evidence" value="ECO:0007669"/>
    <property type="project" value="UniProtKB-KW"/>
</dbReference>
<dbReference type="AlphaFoldDB" id="A0A4Y9YQT6"/>
<evidence type="ECO:0000256" key="5">
    <source>
        <dbReference type="SAM" id="MobiDB-lite"/>
    </source>
</evidence>
<evidence type="ECO:0000256" key="2">
    <source>
        <dbReference type="ARBA" id="ARBA00006374"/>
    </source>
</evidence>
<dbReference type="GO" id="GO:0005634">
    <property type="term" value="C:nucleus"/>
    <property type="evidence" value="ECO:0007669"/>
    <property type="project" value="UniProtKB-SubCell"/>
</dbReference>
<feature type="region of interest" description="Disordered" evidence="5">
    <location>
        <begin position="1"/>
        <end position="20"/>
    </location>
</feature>
<dbReference type="STRING" id="205917.A0A4Y9YQT6"/>
<comment type="caution">
    <text evidence="6">The sequence shown here is derived from an EMBL/GenBank/DDBJ whole genome shotgun (WGS) entry which is preliminary data.</text>
</comment>
<evidence type="ECO:0008006" key="8">
    <source>
        <dbReference type="Google" id="ProtNLM"/>
    </source>
</evidence>
<evidence type="ECO:0000313" key="7">
    <source>
        <dbReference type="Proteomes" id="UP000298327"/>
    </source>
</evidence>
<keyword evidence="7" id="KW-1185">Reference proteome</keyword>
<dbReference type="Proteomes" id="UP000298327">
    <property type="component" value="Unassembled WGS sequence"/>
</dbReference>
<evidence type="ECO:0000313" key="6">
    <source>
        <dbReference type="EMBL" id="TFY64502.1"/>
    </source>
</evidence>
<evidence type="ECO:0000256" key="4">
    <source>
        <dbReference type="ARBA" id="ARBA00023242"/>
    </source>
</evidence>
<dbReference type="Pfam" id="PF05997">
    <property type="entry name" value="Nop52"/>
    <property type="match status" value="1"/>
</dbReference>